<dbReference type="InterPro" id="IPR035979">
    <property type="entry name" value="RBD_domain_sf"/>
</dbReference>
<sequence length="140" mass="16015">MCLPASARAVLDLLRDPPPERNRVDIARIEAGLDTRTTIMLKNIPNKMSTKNLIDFIEVVTPRAIDFLYLRFDFQNECNVGYAFVNFINISDLLTFMKAKLGRKWNMYASEKVLNAGYANYQGKEALIEKFKNSSIMNAK</sequence>
<dbReference type="EMBL" id="CAOJ01007978">
    <property type="protein sequence ID" value="CCO31335.1"/>
    <property type="molecule type" value="Genomic_DNA"/>
</dbReference>
<name>M5BXK5_THACB</name>
<evidence type="ECO:0000313" key="4">
    <source>
        <dbReference type="Proteomes" id="UP000012065"/>
    </source>
</evidence>
<keyword evidence="1" id="KW-0694">RNA-binding</keyword>
<dbReference type="GO" id="GO:0003723">
    <property type="term" value="F:RNA binding"/>
    <property type="evidence" value="ECO:0007669"/>
    <property type="project" value="UniProtKB-KW"/>
</dbReference>
<feature type="domain" description="Mei2-like C-terminal RNA recognition motif" evidence="2">
    <location>
        <begin position="36"/>
        <end position="132"/>
    </location>
</feature>
<organism evidence="3 4">
    <name type="scientific">Thanatephorus cucumeris (strain AG1-IB / isolate 7/3/14)</name>
    <name type="common">Lettuce bottom rot fungus</name>
    <name type="synonym">Rhizoctonia solani</name>
    <dbReference type="NCBI Taxonomy" id="1108050"/>
    <lineage>
        <taxon>Eukaryota</taxon>
        <taxon>Fungi</taxon>
        <taxon>Dikarya</taxon>
        <taxon>Basidiomycota</taxon>
        <taxon>Agaricomycotina</taxon>
        <taxon>Agaricomycetes</taxon>
        <taxon>Cantharellales</taxon>
        <taxon>Ceratobasidiaceae</taxon>
        <taxon>Rhizoctonia</taxon>
        <taxon>Rhizoctonia solani AG-1</taxon>
    </lineage>
</organism>
<dbReference type="HOGENOM" id="CLU_122513_1_1_1"/>
<evidence type="ECO:0000313" key="3">
    <source>
        <dbReference type="EMBL" id="CCO31335.1"/>
    </source>
</evidence>
<dbReference type="AlphaFoldDB" id="M5BXK5"/>
<protein>
    <submittedName>
        <fullName evidence="3">Meiosis protein mei2</fullName>
    </submittedName>
</protein>
<reference evidence="3 4" key="1">
    <citation type="journal article" date="2013" name="J. Biotechnol.">
        <title>Establishment and interpretation of the genome sequence of the phytopathogenic fungus Rhizoctonia solani AG1-IB isolate 7/3/14.</title>
        <authorList>
            <person name="Wibberg D.W."/>
            <person name="Jelonek L.J."/>
            <person name="Rupp O.R."/>
            <person name="Hennig M.H."/>
            <person name="Eikmeyer F.E."/>
            <person name="Goesmann A.G."/>
            <person name="Hartmann A.H."/>
            <person name="Borriss R.B."/>
            <person name="Grosch R.G."/>
            <person name="Puehler A.P."/>
            <person name="Schlueter A.S."/>
        </authorList>
    </citation>
    <scope>NUCLEOTIDE SEQUENCE [LARGE SCALE GENOMIC DNA]</scope>
    <source>
        <strain evidence="4">AG1-IB / isolate 7/3/14</strain>
    </source>
</reference>
<accession>M5BXK5</accession>
<dbReference type="PANTHER" id="PTHR23189">
    <property type="entry name" value="RNA RECOGNITION MOTIF-CONTAINING"/>
    <property type="match status" value="1"/>
</dbReference>
<evidence type="ECO:0000256" key="1">
    <source>
        <dbReference type="ARBA" id="ARBA00022884"/>
    </source>
</evidence>
<proteinExistence type="predicted"/>
<dbReference type="Pfam" id="PF04059">
    <property type="entry name" value="RRM_2"/>
    <property type="match status" value="1"/>
</dbReference>
<evidence type="ECO:0000259" key="2">
    <source>
        <dbReference type="Pfam" id="PF04059"/>
    </source>
</evidence>
<comment type="caution">
    <text evidence="3">The sequence shown here is derived from an EMBL/GenBank/DDBJ whole genome shotgun (WGS) entry which is preliminary data.</text>
</comment>
<dbReference type="Proteomes" id="UP000012065">
    <property type="component" value="Unassembled WGS sequence"/>
</dbReference>
<dbReference type="InterPro" id="IPR007201">
    <property type="entry name" value="Mei2-like_Rrm_C"/>
</dbReference>
<gene>
    <name evidence="3" type="primary">mei2</name>
    <name evidence="3" type="ORF">BN14_05375</name>
</gene>
<dbReference type="SUPFAM" id="SSF54928">
    <property type="entry name" value="RNA-binding domain, RBD"/>
    <property type="match status" value="1"/>
</dbReference>